<comment type="caution">
    <text evidence="2">The sequence shown here is derived from an EMBL/GenBank/DDBJ whole genome shotgun (WGS) entry which is preliminary data.</text>
</comment>
<dbReference type="InterPro" id="IPR016032">
    <property type="entry name" value="Sig_transdc_resp-reg_C-effctor"/>
</dbReference>
<dbReference type="PRINTS" id="PR00038">
    <property type="entry name" value="HTHLUXR"/>
</dbReference>
<name>A0A5C5ZGD5_9BACT</name>
<dbReference type="RefSeq" id="WP_146584159.1">
    <property type="nucleotide sequence ID" value="NZ_SJPO01000001.1"/>
</dbReference>
<dbReference type="OrthoDB" id="510967at2"/>
<keyword evidence="3" id="KW-1185">Reference proteome</keyword>
<feature type="domain" description="HTH luxR-type" evidence="1">
    <location>
        <begin position="29"/>
        <end position="94"/>
    </location>
</feature>
<reference evidence="2 3" key="1">
    <citation type="submission" date="2019-02" db="EMBL/GenBank/DDBJ databases">
        <title>Deep-cultivation of Planctomycetes and their phenomic and genomic characterization uncovers novel biology.</title>
        <authorList>
            <person name="Wiegand S."/>
            <person name="Jogler M."/>
            <person name="Boedeker C."/>
            <person name="Pinto D."/>
            <person name="Vollmers J."/>
            <person name="Rivas-Marin E."/>
            <person name="Kohn T."/>
            <person name="Peeters S.H."/>
            <person name="Heuer A."/>
            <person name="Rast P."/>
            <person name="Oberbeckmann S."/>
            <person name="Bunk B."/>
            <person name="Jeske O."/>
            <person name="Meyerdierks A."/>
            <person name="Storesund J.E."/>
            <person name="Kallscheuer N."/>
            <person name="Luecker S."/>
            <person name="Lage O.M."/>
            <person name="Pohl T."/>
            <person name="Merkel B.J."/>
            <person name="Hornburger P."/>
            <person name="Mueller R.-W."/>
            <person name="Bruemmer F."/>
            <person name="Labrenz M."/>
            <person name="Spormann A.M."/>
            <person name="Op Den Camp H."/>
            <person name="Overmann J."/>
            <person name="Amann R."/>
            <person name="Jetten M.S.M."/>
            <person name="Mascher T."/>
            <person name="Medema M.H."/>
            <person name="Devos D.P."/>
            <person name="Kaster A.-K."/>
            <person name="Ovreas L."/>
            <person name="Rohde M."/>
            <person name="Galperin M.Y."/>
            <person name="Jogler C."/>
        </authorList>
    </citation>
    <scope>NUCLEOTIDE SEQUENCE [LARGE SCALE GENOMIC DNA]</scope>
    <source>
        <strain evidence="2 3">Pla123a</strain>
    </source>
</reference>
<dbReference type="Gene3D" id="1.10.10.10">
    <property type="entry name" value="Winged helix-like DNA-binding domain superfamily/Winged helix DNA-binding domain"/>
    <property type="match status" value="1"/>
</dbReference>
<protein>
    <submittedName>
        <fullName evidence="2">Putative transcriptional regulatory protein NarL</fullName>
    </submittedName>
</protein>
<evidence type="ECO:0000313" key="3">
    <source>
        <dbReference type="Proteomes" id="UP000318478"/>
    </source>
</evidence>
<gene>
    <name evidence="2" type="primary">narL</name>
    <name evidence="2" type="ORF">Pla123a_07480</name>
</gene>
<dbReference type="Pfam" id="PF00196">
    <property type="entry name" value="GerE"/>
    <property type="match status" value="1"/>
</dbReference>
<dbReference type="Proteomes" id="UP000318478">
    <property type="component" value="Unassembled WGS sequence"/>
</dbReference>
<accession>A0A5C5ZGD5</accession>
<dbReference type="InterPro" id="IPR036388">
    <property type="entry name" value="WH-like_DNA-bd_sf"/>
</dbReference>
<evidence type="ECO:0000259" key="1">
    <source>
        <dbReference type="PROSITE" id="PS50043"/>
    </source>
</evidence>
<dbReference type="AlphaFoldDB" id="A0A5C5ZGD5"/>
<dbReference type="SUPFAM" id="SSF46894">
    <property type="entry name" value="C-terminal effector domain of the bipartite response regulators"/>
    <property type="match status" value="1"/>
</dbReference>
<proteinExistence type="predicted"/>
<dbReference type="InterPro" id="IPR000792">
    <property type="entry name" value="Tscrpt_reg_LuxR_C"/>
</dbReference>
<dbReference type="PROSITE" id="PS50043">
    <property type="entry name" value="HTH_LUXR_2"/>
    <property type="match status" value="1"/>
</dbReference>
<dbReference type="GO" id="GO:0003677">
    <property type="term" value="F:DNA binding"/>
    <property type="evidence" value="ECO:0007669"/>
    <property type="project" value="InterPro"/>
</dbReference>
<dbReference type="GO" id="GO:0006355">
    <property type="term" value="P:regulation of DNA-templated transcription"/>
    <property type="evidence" value="ECO:0007669"/>
    <property type="project" value="InterPro"/>
</dbReference>
<dbReference type="EMBL" id="SJPO01000001">
    <property type="protein sequence ID" value="TWT85941.1"/>
    <property type="molecule type" value="Genomic_DNA"/>
</dbReference>
<dbReference type="SMART" id="SM00421">
    <property type="entry name" value="HTH_LUXR"/>
    <property type="match status" value="1"/>
</dbReference>
<sequence length="99" mass="11104">MANFGAASGTAERLVPEDCDLFNDREWRAICDRLELSSRQAEVVVRVICGQGDRAIANSLGISCATVRAHLHRVFETLEVNDRVSLLVLVFRVLRSFDR</sequence>
<organism evidence="2 3">
    <name type="scientific">Posidoniimonas polymericola</name>
    <dbReference type="NCBI Taxonomy" id="2528002"/>
    <lineage>
        <taxon>Bacteria</taxon>
        <taxon>Pseudomonadati</taxon>
        <taxon>Planctomycetota</taxon>
        <taxon>Planctomycetia</taxon>
        <taxon>Pirellulales</taxon>
        <taxon>Lacipirellulaceae</taxon>
        <taxon>Posidoniimonas</taxon>
    </lineage>
</organism>
<evidence type="ECO:0000313" key="2">
    <source>
        <dbReference type="EMBL" id="TWT85941.1"/>
    </source>
</evidence>